<dbReference type="AlphaFoldDB" id="A0A518HL17"/>
<gene>
    <name evidence="1" type="ORF">Enr13x_13840</name>
</gene>
<evidence type="ECO:0000313" key="2">
    <source>
        <dbReference type="Proteomes" id="UP000319004"/>
    </source>
</evidence>
<dbReference type="NCBIfam" id="NF035939">
    <property type="entry name" value="TIM_EboE"/>
    <property type="match status" value="1"/>
</dbReference>
<evidence type="ECO:0000313" key="1">
    <source>
        <dbReference type="EMBL" id="QDV41541.1"/>
    </source>
</evidence>
<keyword evidence="2" id="KW-1185">Reference proteome</keyword>
<dbReference type="Proteomes" id="UP000319004">
    <property type="component" value="Chromosome"/>
</dbReference>
<name>A0A518HL17_9BACT</name>
<dbReference type="InterPro" id="IPR036237">
    <property type="entry name" value="Xyl_isomerase-like_sf"/>
</dbReference>
<dbReference type="SUPFAM" id="SSF51658">
    <property type="entry name" value="Xylose isomerase-like"/>
    <property type="match status" value="1"/>
</dbReference>
<evidence type="ECO:0008006" key="3">
    <source>
        <dbReference type="Google" id="ProtNLM"/>
    </source>
</evidence>
<organism evidence="1 2">
    <name type="scientific">Stieleria neptunia</name>
    <dbReference type="NCBI Taxonomy" id="2527979"/>
    <lineage>
        <taxon>Bacteria</taxon>
        <taxon>Pseudomonadati</taxon>
        <taxon>Planctomycetota</taxon>
        <taxon>Planctomycetia</taxon>
        <taxon>Pirellulales</taxon>
        <taxon>Pirellulaceae</taxon>
        <taxon>Stieleria</taxon>
    </lineage>
</organism>
<accession>A0A518HL17</accession>
<sequence length="438" mass="48743">MLTGLFSSACGRFPRACGREDTHDRSFLRHVSTLNINDSDPLRHCERQIGYCTNVHAGIDLTSIRANLQEYAVPVQQQLSQTHGLDALGVGLWIPDQASRELAAGQLDVFRGFLDANRLQPYTINGFPFANFHGDHVKQRVYLPTWADPERLQYTQRLATILSRLLHDDQPLGSISTLPIGWPDNPFAGDRSGHEDVEIAGGQLRELAAFLGRLEDQTGKRIVVAIEPEPGCVIDTIGDLIGFFDAHLPDPMHRRYLTVCHDICHSAVMNEPQRSVVTAYRDAGITIGKVQVSSAIVADWESIAAGEVAATLEQLGAFAEDRYLHQTGQVGRDGSFQLADDLPALLQQTRPDDLEQILRWVIHFHVPIFLERFGQLTTSRDAVIECLTALDDEAIDVDFTGHLEVETYAWTVLPEAMRRRGLAEDIAGELQWLIDQLG</sequence>
<reference evidence="1 2" key="1">
    <citation type="submission" date="2019-03" db="EMBL/GenBank/DDBJ databases">
        <title>Deep-cultivation of Planctomycetes and their phenomic and genomic characterization uncovers novel biology.</title>
        <authorList>
            <person name="Wiegand S."/>
            <person name="Jogler M."/>
            <person name="Boedeker C."/>
            <person name="Pinto D."/>
            <person name="Vollmers J."/>
            <person name="Rivas-Marin E."/>
            <person name="Kohn T."/>
            <person name="Peeters S.H."/>
            <person name="Heuer A."/>
            <person name="Rast P."/>
            <person name="Oberbeckmann S."/>
            <person name="Bunk B."/>
            <person name="Jeske O."/>
            <person name="Meyerdierks A."/>
            <person name="Storesund J.E."/>
            <person name="Kallscheuer N."/>
            <person name="Luecker S."/>
            <person name="Lage O.M."/>
            <person name="Pohl T."/>
            <person name="Merkel B.J."/>
            <person name="Hornburger P."/>
            <person name="Mueller R.-W."/>
            <person name="Bruemmer F."/>
            <person name="Labrenz M."/>
            <person name="Spormann A.M."/>
            <person name="Op den Camp H."/>
            <person name="Overmann J."/>
            <person name="Amann R."/>
            <person name="Jetten M.S.M."/>
            <person name="Mascher T."/>
            <person name="Medema M.H."/>
            <person name="Devos D.P."/>
            <person name="Kaster A.-K."/>
            <person name="Ovreas L."/>
            <person name="Rohde M."/>
            <person name="Galperin M.Y."/>
            <person name="Jogler C."/>
        </authorList>
    </citation>
    <scope>NUCLEOTIDE SEQUENCE [LARGE SCALE GENOMIC DNA]</scope>
    <source>
        <strain evidence="1 2">Enr13</strain>
    </source>
</reference>
<dbReference type="EMBL" id="CP037423">
    <property type="protein sequence ID" value="QDV41541.1"/>
    <property type="molecule type" value="Genomic_DNA"/>
</dbReference>
<dbReference type="Gene3D" id="3.20.20.150">
    <property type="entry name" value="Divalent-metal-dependent TIM barrel enzymes"/>
    <property type="match status" value="1"/>
</dbReference>
<protein>
    <recommendedName>
        <fullName evidence="3">Xylose isomerase-like TIM barrel</fullName>
    </recommendedName>
</protein>
<proteinExistence type="predicted"/>
<dbReference type="KEGG" id="snep:Enr13x_13840"/>